<dbReference type="GO" id="GO:0015658">
    <property type="term" value="F:branched-chain amino acid transmembrane transporter activity"/>
    <property type="evidence" value="ECO:0007669"/>
    <property type="project" value="TreeGrafter"/>
</dbReference>
<keyword evidence="5" id="KW-0029">Amino-acid transport</keyword>
<dbReference type="PROSITE" id="PS50893">
    <property type="entry name" value="ABC_TRANSPORTER_2"/>
    <property type="match status" value="1"/>
</dbReference>
<dbReference type="Gene3D" id="3.40.50.300">
    <property type="entry name" value="P-loop containing nucleotide triphosphate hydrolases"/>
    <property type="match status" value="1"/>
</dbReference>
<dbReference type="PANTHER" id="PTHR43820:SF7">
    <property type="entry name" value="BRANCHED-CHAIN AMINO ACID TRANSPORT ATP-BINDING PROTEIN LIVF-RELATED"/>
    <property type="match status" value="1"/>
</dbReference>
<dbReference type="InterPro" id="IPR052156">
    <property type="entry name" value="BCAA_Transport_ATP-bd_LivF"/>
</dbReference>
<gene>
    <name evidence="7" type="ORF">DRJ31_03735</name>
    <name evidence="8" type="ORF">DRJ33_03185</name>
</gene>
<dbReference type="PANTHER" id="PTHR43820">
    <property type="entry name" value="HIGH-AFFINITY BRANCHED-CHAIN AMINO ACID TRANSPORT ATP-BINDING PROTEIN LIVF"/>
    <property type="match status" value="1"/>
</dbReference>
<dbReference type="InterPro" id="IPR017871">
    <property type="entry name" value="ABC_transporter-like_CS"/>
</dbReference>
<evidence type="ECO:0000256" key="5">
    <source>
        <dbReference type="ARBA" id="ARBA00022970"/>
    </source>
</evidence>
<comment type="caution">
    <text evidence="8">The sequence shown here is derived from an EMBL/GenBank/DDBJ whole genome shotgun (WGS) entry which is preliminary data.</text>
</comment>
<dbReference type="PROSITE" id="PS00211">
    <property type="entry name" value="ABC_TRANSPORTER_1"/>
    <property type="match status" value="1"/>
</dbReference>
<evidence type="ECO:0000256" key="2">
    <source>
        <dbReference type="ARBA" id="ARBA00022448"/>
    </source>
</evidence>
<dbReference type="CDD" id="cd03224">
    <property type="entry name" value="ABC_TM1139_LivF_branched"/>
    <property type="match status" value="1"/>
</dbReference>
<name>A0A497F159_9CREN</name>
<reference evidence="9 10" key="1">
    <citation type="submission" date="2018-06" db="EMBL/GenBank/DDBJ databases">
        <title>Extensive metabolic versatility and redundancy in microbially diverse, dynamic hydrothermal sediments.</title>
        <authorList>
            <person name="Dombrowski N."/>
            <person name="Teske A."/>
            <person name="Baker B.J."/>
        </authorList>
    </citation>
    <scope>NUCLEOTIDE SEQUENCE [LARGE SCALE GENOMIC DNA]</scope>
    <source>
        <strain evidence="8">B34_G17</strain>
        <strain evidence="7">B66_G16</strain>
    </source>
</reference>
<dbReference type="GO" id="GO:0005524">
    <property type="term" value="F:ATP binding"/>
    <property type="evidence" value="ECO:0007669"/>
    <property type="project" value="UniProtKB-KW"/>
</dbReference>
<feature type="domain" description="ABC transporter" evidence="6">
    <location>
        <begin position="4"/>
        <end position="236"/>
    </location>
</feature>
<organism evidence="8 9">
    <name type="scientific">Thermoproteota archaeon</name>
    <dbReference type="NCBI Taxonomy" id="2056631"/>
    <lineage>
        <taxon>Archaea</taxon>
        <taxon>Thermoproteota</taxon>
    </lineage>
</organism>
<accession>A0A497F159</accession>
<dbReference type="InterPro" id="IPR003593">
    <property type="entry name" value="AAA+_ATPase"/>
</dbReference>
<evidence type="ECO:0000313" key="9">
    <source>
        <dbReference type="Proteomes" id="UP000272051"/>
    </source>
</evidence>
<sequence>MTFLKIEKLNAGYGRLHVLYDVDLEVSSREIVAIVGPNGSGKSTLLKSIFGLATVYSGSIRFNGVELSKLKPHEIAKLGIAYLPQVENVFANLTVAENLKLACYTMSKSEAENKVEEALSLFPVLKEYMNRKAYTLSGGERQMLAMAMALARKPKMMMFDEPTANMAPKLASVMLNKIIELRDTYDITILLVEQNAKKALEVSDSSCLLVAGKVVFRGGSKELLSRPDLSSMYLGVTMAA</sequence>
<evidence type="ECO:0000313" key="8">
    <source>
        <dbReference type="EMBL" id="RLE52658.1"/>
    </source>
</evidence>
<evidence type="ECO:0000259" key="6">
    <source>
        <dbReference type="PROSITE" id="PS50893"/>
    </source>
</evidence>
<evidence type="ECO:0000313" key="10">
    <source>
        <dbReference type="Proteomes" id="UP000278475"/>
    </source>
</evidence>
<dbReference type="EMBL" id="QMQV01000023">
    <property type="protein sequence ID" value="RLE49760.1"/>
    <property type="molecule type" value="Genomic_DNA"/>
</dbReference>
<dbReference type="SMART" id="SM00382">
    <property type="entry name" value="AAA"/>
    <property type="match status" value="1"/>
</dbReference>
<evidence type="ECO:0000256" key="1">
    <source>
        <dbReference type="ARBA" id="ARBA00005417"/>
    </source>
</evidence>
<dbReference type="Pfam" id="PF00005">
    <property type="entry name" value="ABC_tran"/>
    <property type="match status" value="1"/>
</dbReference>
<dbReference type="InterPro" id="IPR003439">
    <property type="entry name" value="ABC_transporter-like_ATP-bd"/>
</dbReference>
<dbReference type="InterPro" id="IPR027417">
    <property type="entry name" value="P-loop_NTPase"/>
</dbReference>
<protein>
    <submittedName>
        <fullName evidence="8">ABC transporter ATP-binding protein</fullName>
    </submittedName>
</protein>
<proteinExistence type="inferred from homology"/>
<evidence type="ECO:0000313" key="7">
    <source>
        <dbReference type="EMBL" id="RLE49760.1"/>
    </source>
</evidence>
<dbReference type="GO" id="GO:0016887">
    <property type="term" value="F:ATP hydrolysis activity"/>
    <property type="evidence" value="ECO:0007669"/>
    <property type="project" value="InterPro"/>
</dbReference>
<keyword evidence="2" id="KW-0813">Transport</keyword>
<comment type="similarity">
    <text evidence="1">Belongs to the ABC transporter superfamily.</text>
</comment>
<keyword evidence="3" id="KW-0547">Nucleotide-binding</keyword>
<dbReference type="EMBL" id="QMQX01000042">
    <property type="protein sequence ID" value="RLE52658.1"/>
    <property type="molecule type" value="Genomic_DNA"/>
</dbReference>
<dbReference type="SUPFAM" id="SSF52540">
    <property type="entry name" value="P-loop containing nucleoside triphosphate hydrolases"/>
    <property type="match status" value="1"/>
</dbReference>
<dbReference type="Proteomes" id="UP000272051">
    <property type="component" value="Unassembled WGS sequence"/>
</dbReference>
<evidence type="ECO:0000256" key="3">
    <source>
        <dbReference type="ARBA" id="ARBA00022741"/>
    </source>
</evidence>
<evidence type="ECO:0000256" key="4">
    <source>
        <dbReference type="ARBA" id="ARBA00022840"/>
    </source>
</evidence>
<dbReference type="GO" id="GO:0015807">
    <property type="term" value="P:L-amino acid transport"/>
    <property type="evidence" value="ECO:0007669"/>
    <property type="project" value="TreeGrafter"/>
</dbReference>
<dbReference type="AlphaFoldDB" id="A0A497F159"/>
<dbReference type="Proteomes" id="UP000278475">
    <property type="component" value="Unassembled WGS sequence"/>
</dbReference>
<keyword evidence="4 8" id="KW-0067">ATP-binding</keyword>